<evidence type="ECO:0000256" key="1">
    <source>
        <dbReference type="ARBA" id="ARBA00004571"/>
    </source>
</evidence>
<dbReference type="Pfam" id="PF13715">
    <property type="entry name" value="CarbopepD_reg_2"/>
    <property type="match status" value="1"/>
</dbReference>
<comment type="similarity">
    <text evidence="7">Belongs to the TonB-dependent receptor family.</text>
</comment>
<evidence type="ECO:0000256" key="6">
    <source>
        <dbReference type="ARBA" id="ARBA00023237"/>
    </source>
</evidence>
<keyword evidence="12" id="KW-1185">Reference proteome</keyword>
<name>A0A4Q7MZV6_9BACT</name>
<keyword evidence="3 7" id="KW-1134">Transmembrane beta strand</keyword>
<keyword evidence="5 7" id="KW-0472">Membrane</keyword>
<evidence type="ECO:0000256" key="3">
    <source>
        <dbReference type="ARBA" id="ARBA00022452"/>
    </source>
</evidence>
<reference evidence="11 12" key="1">
    <citation type="submission" date="2019-02" db="EMBL/GenBank/DDBJ databases">
        <title>Genomic Encyclopedia of Type Strains, Phase IV (KMG-IV): sequencing the most valuable type-strain genomes for metagenomic binning, comparative biology and taxonomic classification.</title>
        <authorList>
            <person name="Goeker M."/>
        </authorList>
    </citation>
    <scope>NUCLEOTIDE SEQUENCE [LARGE SCALE GENOMIC DNA]</scope>
    <source>
        <strain evidence="11 12">DSM 18116</strain>
    </source>
</reference>
<feature type="signal peptide" evidence="9">
    <location>
        <begin position="1"/>
        <end position="26"/>
    </location>
</feature>
<dbReference type="AlphaFoldDB" id="A0A4Q7MZV6"/>
<protein>
    <submittedName>
        <fullName evidence="11">TonB-linked SusC/RagA family outer membrane protein</fullName>
    </submittedName>
</protein>
<feature type="chain" id="PRO_5020890266" evidence="9">
    <location>
        <begin position="27"/>
        <end position="1170"/>
    </location>
</feature>
<keyword evidence="9" id="KW-0732">Signal</keyword>
<comment type="caution">
    <text evidence="11">The sequence shown here is derived from an EMBL/GenBank/DDBJ whole genome shotgun (WGS) entry which is preliminary data.</text>
</comment>
<dbReference type="Gene3D" id="2.60.40.1120">
    <property type="entry name" value="Carboxypeptidase-like, regulatory domain"/>
    <property type="match status" value="1"/>
</dbReference>
<evidence type="ECO:0000313" key="12">
    <source>
        <dbReference type="Proteomes" id="UP000293874"/>
    </source>
</evidence>
<comment type="subcellular location">
    <subcellularLocation>
        <location evidence="1 7">Cell outer membrane</location>
        <topology evidence="1 7">Multi-pass membrane protein</topology>
    </subcellularLocation>
</comment>
<dbReference type="OrthoDB" id="9768177at2"/>
<dbReference type="Gene3D" id="3.55.50.30">
    <property type="match status" value="1"/>
</dbReference>
<keyword evidence="4 7" id="KW-0812">Transmembrane</keyword>
<dbReference type="Gene3D" id="2.170.130.10">
    <property type="entry name" value="TonB-dependent receptor, plug domain"/>
    <property type="match status" value="1"/>
</dbReference>
<dbReference type="SUPFAM" id="SSF49464">
    <property type="entry name" value="Carboxypeptidase regulatory domain-like"/>
    <property type="match status" value="1"/>
</dbReference>
<dbReference type="Gene3D" id="2.40.170.20">
    <property type="entry name" value="TonB-dependent receptor, beta-barrel domain"/>
    <property type="match status" value="1"/>
</dbReference>
<dbReference type="InterPro" id="IPR012910">
    <property type="entry name" value="Plug_dom"/>
</dbReference>
<evidence type="ECO:0000313" key="11">
    <source>
        <dbReference type="EMBL" id="RZS74830.1"/>
    </source>
</evidence>
<evidence type="ECO:0000256" key="7">
    <source>
        <dbReference type="PROSITE-ProRule" id="PRU01360"/>
    </source>
</evidence>
<dbReference type="NCBIfam" id="TIGR04057">
    <property type="entry name" value="SusC_RagA_signa"/>
    <property type="match status" value="1"/>
</dbReference>
<dbReference type="PROSITE" id="PS52016">
    <property type="entry name" value="TONB_DEPENDENT_REC_3"/>
    <property type="match status" value="1"/>
</dbReference>
<proteinExistence type="inferred from homology"/>
<keyword evidence="2 7" id="KW-0813">Transport</keyword>
<dbReference type="InterPro" id="IPR023997">
    <property type="entry name" value="TonB-dep_OMP_SusC/RagA_CS"/>
</dbReference>
<evidence type="ECO:0000256" key="9">
    <source>
        <dbReference type="SAM" id="SignalP"/>
    </source>
</evidence>
<feature type="compositionally biased region" description="Polar residues" evidence="8">
    <location>
        <begin position="322"/>
        <end position="333"/>
    </location>
</feature>
<evidence type="ECO:0000256" key="2">
    <source>
        <dbReference type="ARBA" id="ARBA00022448"/>
    </source>
</evidence>
<evidence type="ECO:0000259" key="10">
    <source>
        <dbReference type="Pfam" id="PF07715"/>
    </source>
</evidence>
<dbReference type="Proteomes" id="UP000293874">
    <property type="component" value="Unassembled WGS sequence"/>
</dbReference>
<dbReference type="NCBIfam" id="TIGR04056">
    <property type="entry name" value="OMP_RagA_SusC"/>
    <property type="match status" value="1"/>
</dbReference>
<evidence type="ECO:0000256" key="8">
    <source>
        <dbReference type="SAM" id="MobiDB-lite"/>
    </source>
</evidence>
<evidence type="ECO:0000256" key="5">
    <source>
        <dbReference type="ARBA" id="ARBA00023136"/>
    </source>
</evidence>
<dbReference type="InterPro" id="IPR039426">
    <property type="entry name" value="TonB-dep_rcpt-like"/>
</dbReference>
<sequence length="1170" mass="128326">MRSFQRRTGSLAIVLGIQLACLPASFSQESYAWMDKHKNNRQSSSANTQQDDSSRKQQTLFKVLKDLNKTKGVYFLFADQSFGEKMVNPVKNESADIEKILTQVLEGTGLKYKKVNEKTFVILSVKENTKNEYNLAPVTFSGNDRSQDAQSAETVKGRVTDSTGAPVAGVSVTVKGTRRGTTTSSSGDFSLEANKGETIVFSAVGYNPQEVLIGDQTSVNISLVASGAQLNEVVVTALGINRRSKSITYSTQKINGEQLTTVKDPNLINSLNGKVAGLTINRSASGAGGSVKVVMRGNKSTQNNSPLYVIDGIPMYNTSLGQPDNAFGESNGSGSPGRDGGDAISNINPEDIESMQVLKGASAAALYGSQAANGAILITTKKGRSGAARITLTSSLTLDRVMLKPEAQFDYGQTYAPDGSGNEDGWGEKNGKGDFTNDFFRTGITWINGINLTAGSDRAQTYFSYSNTENKGVIPTNRFNRHTFTFRETAKFFNDKFTVDGFVTLTRQSSDNRPVSGFYNNPVIGVYYFPRNLDFNDYKNNFEVLSGLRALNVHRWWNVDYDKGKLGGNFSQNPYWILERNRREDSRDRAFSSLALKYALTPWLSIQARGNYDMAVDDYESRMHASTNTTLADYNGRFIYSRSKDNVAYGDVLALLNTDLTPDLTLNATVGASINDAKVTDQLVLDSYRAADPSGNQFGLSIANVFTAQNILPVNPNRQQSVVKYQTQSVLGSASLGYKDFLFLDLTARNDWSSTLAFTPNISFFYYSAGATAVVNEILQLPAAIDLAKFRVSYAKVGNSVRAFATRPPDYTQSPNSSQLVKNTQASFPGKNLKPEDNRSLEFGTEWRFLKNRLGIDITYYKNDNYDQYFETPAPAASGYTTYFLNLGHIQNKGWEIMLNAVPVKTKDLEWSTAVNFASNKNKVVKLSEEGITSGVGQFNLGLFDNTFGPVVREGGSFGDITSNVATRDEKGNLILDDVTGAPIRMQQQTIRPVIGNPNPDFTAGWNNTIRYKRLSLNFLFDGRFGGEVMSLTQAELDALGFSKASADAREAGGVYVKGIKQNGTAFEGKVNARDYYGAIGKRDGIGEFYLYDATAVRLRELSIGYAVPLKWKGIRELNVSLVGHNLFFVKRDAPFDPEVSMSTGNRLQGVDVFGLPTTRSMGLNVKVGF</sequence>
<dbReference type="InterPro" id="IPR008969">
    <property type="entry name" value="CarboxyPept-like_regulatory"/>
</dbReference>
<evidence type="ECO:0000256" key="4">
    <source>
        <dbReference type="ARBA" id="ARBA00022692"/>
    </source>
</evidence>
<organism evidence="11 12">
    <name type="scientific">Pseudobacter ginsenosidimutans</name>
    <dbReference type="NCBI Taxonomy" id="661488"/>
    <lineage>
        <taxon>Bacteria</taxon>
        <taxon>Pseudomonadati</taxon>
        <taxon>Bacteroidota</taxon>
        <taxon>Chitinophagia</taxon>
        <taxon>Chitinophagales</taxon>
        <taxon>Chitinophagaceae</taxon>
        <taxon>Pseudobacter</taxon>
    </lineage>
</organism>
<gene>
    <name evidence="11" type="ORF">EV199_0681</name>
</gene>
<dbReference type="Pfam" id="PF07715">
    <property type="entry name" value="Plug"/>
    <property type="match status" value="1"/>
</dbReference>
<dbReference type="InterPro" id="IPR036942">
    <property type="entry name" value="Beta-barrel_TonB_sf"/>
</dbReference>
<dbReference type="GO" id="GO:0009279">
    <property type="term" value="C:cell outer membrane"/>
    <property type="evidence" value="ECO:0007669"/>
    <property type="project" value="UniProtKB-SubCell"/>
</dbReference>
<keyword evidence="6 7" id="KW-0998">Cell outer membrane</keyword>
<accession>A0A4Q7MZV6</accession>
<feature type="region of interest" description="Disordered" evidence="8">
    <location>
        <begin position="322"/>
        <end position="347"/>
    </location>
</feature>
<dbReference type="InterPro" id="IPR037066">
    <property type="entry name" value="Plug_dom_sf"/>
</dbReference>
<feature type="domain" description="TonB-dependent receptor plug" evidence="10">
    <location>
        <begin position="245"/>
        <end position="375"/>
    </location>
</feature>
<dbReference type="EMBL" id="SGXA01000001">
    <property type="protein sequence ID" value="RZS74830.1"/>
    <property type="molecule type" value="Genomic_DNA"/>
</dbReference>
<dbReference type="SUPFAM" id="SSF56935">
    <property type="entry name" value="Porins"/>
    <property type="match status" value="1"/>
</dbReference>
<dbReference type="RefSeq" id="WP_158643983.1">
    <property type="nucleotide sequence ID" value="NZ_CP042431.1"/>
</dbReference>
<dbReference type="InterPro" id="IPR023996">
    <property type="entry name" value="TonB-dep_OMP_SusC/RagA"/>
</dbReference>